<organism evidence="1 2">
    <name type="scientific">Hibiscus sabdariffa</name>
    <name type="common">roselle</name>
    <dbReference type="NCBI Taxonomy" id="183260"/>
    <lineage>
        <taxon>Eukaryota</taxon>
        <taxon>Viridiplantae</taxon>
        <taxon>Streptophyta</taxon>
        <taxon>Embryophyta</taxon>
        <taxon>Tracheophyta</taxon>
        <taxon>Spermatophyta</taxon>
        <taxon>Magnoliopsida</taxon>
        <taxon>eudicotyledons</taxon>
        <taxon>Gunneridae</taxon>
        <taxon>Pentapetalae</taxon>
        <taxon>rosids</taxon>
        <taxon>malvids</taxon>
        <taxon>Malvales</taxon>
        <taxon>Malvaceae</taxon>
        <taxon>Malvoideae</taxon>
        <taxon>Hibiscus</taxon>
    </lineage>
</organism>
<evidence type="ECO:0000313" key="1">
    <source>
        <dbReference type="EMBL" id="KAK9034806.1"/>
    </source>
</evidence>
<proteinExistence type="predicted"/>
<name>A0ABR2TBT9_9ROSI</name>
<dbReference type="EMBL" id="JBBPBN010000006">
    <property type="protein sequence ID" value="KAK9034806.1"/>
    <property type="molecule type" value="Genomic_DNA"/>
</dbReference>
<evidence type="ECO:0000313" key="2">
    <source>
        <dbReference type="Proteomes" id="UP001396334"/>
    </source>
</evidence>
<sequence length="119" mass="13835">MCLEPRLGVWSSSALHHLDWKGRFWIRFSQLVFCPSCEWRCLVCCVRSRRRSLEWGLVTVLELQLVPSSWFAWQLSSLVPPPAVELGRLGCGVPLAIASQKYHSHRRIIDELLRYCQLL</sequence>
<accession>A0ABR2TBT9</accession>
<gene>
    <name evidence="1" type="ORF">V6N11_076863</name>
</gene>
<reference evidence="1 2" key="1">
    <citation type="journal article" date="2024" name="G3 (Bethesda)">
        <title>Genome assembly of Hibiscus sabdariffa L. provides insights into metabolisms of medicinal natural products.</title>
        <authorList>
            <person name="Kim T."/>
        </authorList>
    </citation>
    <scope>NUCLEOTIDE SEQUENCE [LARGE SCALE GENOMIC DNA]</scope>
    <source>
        <strain evidence="1">TK-2024</strain>
        <tissue evidence="1">Old leaves</tissue>
    </source>
</reference>
<dbReference type="Proteomes" id="UP001396334">
    <property type="component" value="Unassembled WGS sequence"/>
</dbReference>
<keyword evidence="2" id="KW-1185">Reference proteome</keyword>
<comment type="caution">
    <text evidence="1">The sequence shown here is derived from an EMBL/GenBank/DDBJ whole genome shotgun (WGS) entry which is preliminary data.</text>
</comment>
<protein>
    <submittedName>
        <fullName evidence="1">Uncharacterized protein</fullName>
    </submittedName>
</protein>